<dbReference type="AlphaFoldDB" id="A0A0N0BGZ3"/>
<evidence type="ECO:0000313" key="3">
    <source>
        <dbReference type="Proteomes" id="UP000053105"/>
    </source>
</evidence>
<evidence type="ECO:0000256" key="1">
    <source>
        <dbReference type="SAM" id="Phobius"/>
    </source>
</evidence>
<organism evidence="2 3">
    <name type="scientific">Melipona quadrifasciata</name>
    <dbReference type="NCBI Taxonomy" id="166423"/>
    <lineage>
        <taxon>Eukaryota</taxon>
        <taxon>Metazoa</taxon>
        <taxon>Ecdysozoa</taxon>
        <taxon>Arthropoda</taxon>
        <taxon>Hexapoda</taxon>
        <taxon>Insecta</taxon>
        <taxon>Pterygota</taxon>
        <taxon>Neoptera</taxon>
        <taxon>Endopterygota</taxon>
        <taxon>Hymenoptera</taxon>
        <taxon>Apocrita</taxon>
        <taxon>Aculeata</taxon>
        <taxon>Apoidea</taxon>
        <taxon>Anthophila</taxon>
        <taxon>Apidae</taxon>
        <taxon>Melipona</taxon>
    </lineage>
</organism>
<feature type="transmembrane region" description="Helical" evidence="1">
    <location>
        <begin position="49"/>
        <end position="75"/>
    </location>
</feature>
<keyword evidence="1" id="KW-0472">Membrane</keyword>
<dbReference type="Proteomes" id="UP000053105">
    <property type="component" value="Unassembled WGS sequence"/>
</dbReference>
<sequence length="79" mass="8501">ARMSCEKASRRLKFLLGKTKRLGLGTDEVVDLPAAKRLLSARVTSASTVWTILAMIALILGGGLILIFLCTPCVARSRT</sequence>
<proteinExistence type="predicted"/>
<reference evidence="2 3" key="1">
    <citation type="submission" date="2015-07" db="EMBL/GenBank/DDBJ databases">
        <title>The genome of Melipona quadrifasciata.</title>
        <authorList>
            <person name="Pan H."/>
            <person name="Kapheim K."/>
        </authorList>
    </citation>
    <scope>NUCLEOTIDE SEQUENCE [LARGE SCALE GENOMIC DNA]</scope>
    <source>
        <strain evidence="2">0111107301</strain>
        <tissue evidence="2">Whole body</tissue>
    </source>
</reference>
<feature type="non-terminal residue" evidence="2">
    <location>
        <position position="1"/>
    </location>
</feature>
<gene>
    <name evidence="2" type="ORF">WN51_12255</name>
</gene>
<keyword evidence="3" id="KW-1185">Reference proteome</keyword>
<keyword evidence="1" id="KW-0812">Transmembrane</keyword>
<accession>A0A0N0BGZ3</accession>
<evidence type="ECO:0000313" key="2">
    <source>
        <dbReference type="EMBL" id="KOX75511.1"/>
    </source>
</evidence>
<keyword evidence="1" id="KW-1133">Transmembrane helix</keyword>
<name>A0A0N0BGZ3_9HYME</name>
<dbReference type="EMBL" id="KQ435762">
    <property type="protein sequence ID" value="KOX75511.1"/>
    <property type="molecule type" value="Genomic_DNA"/>
</dbReference>
<protein>
    <submittedName>
        <fullName evidence="2">Uncharacterized protein</fullName>
    </submittedName>
</protein>